<dbReference type="SUPFAM" id="SSF46785">
    <property type="entry name" value="Winged helix' DNA-binding domain"/>
    <property type="match status" value="1"/>
</dbReference>
<dbReference type="PROSITE" id="PS50949">
    <property type="entry name" value="HTH_GNTR"/>
    <property type="match status" value="1"/>
</dbReference>
<evidence type="ECO:0000259" key="4">
    <source>
        <dbReference type="PROSITE" id="PS50949"/>
    </source>
</evidence>
<keyword evidence="6" id="KW-1185">Reference proteome</keyword>
<evidence type="ECO:0000313" key="5">
    <source>
        <dbReference type="EMBL" id="MCJ0764148.1"/>
    </source>
</evidence>
<keyword evidence="2" id="KW-0238">DNA-binding</keyword>
<dbReference type="RefSeq" id="WP_243306715.1">
    <property type="nucleotide sequence ID" value="NZ_JALGBI010000001.1"/>
</dbReference>
<name>A0A9X2AMV7_9BURK</name>
<evidence type="ECO:0000256" key="3">
    <source>
        <dbReference type="ARBA" id="ARBA00023163"/>
    </source>
</evidence>
<dbReference type="InterPro" id="IPR008920">
    <property type="entry name" value="TF_FadR/GntR_C"/>
</dbReference>
<dbReference type="SMART" id="SM00895">
    <property type="entry name" value="FCD"/>
    <property type="match status" value="1"/>
</dbReference>
<feature type="domain" description="HTH gntR-type" evidence="4">
    <location>
        <begin position="12"/>
        <end position="79"/>
    </location>
</feature>
<protein>
    <submittedName>
        <fullName evidence="5">GntR family transcriptional regulator</fullName>
    </submittedName>
</protein>
<gene>
    <name evidence="5" type="ORF">MMF98_13105</name>
</gene>
<dbReference type="PANTHER" id="PTHR43537">
    <property type="entry name" value="TRANSCRIPTIONAL REGULATOR, GNTR FAMILY"/>
    <property type="match status" value="1"/>
</dbReference>
<dbReference type="EMBL" id="JALGBI010000001">
    <property type="protein sequence ID" value="MCJ0764148.1"/>
    <property type="molecule type" value="Genomic_DNA"/>
</dbReference>
<dbReference type="CDD" id="cd07377">
    <property type="entry name" value="WHTH_GntR"/>
    <property type="match status" value="1"/>
</dbReference>
<comment type="caution">
    <text evidence="5">The sequence shown here is derived from an EMBL/GenBank/DDBJ whole genome shotgun (WGS) entry which is preliminary data.</text>
</comment>
<evidence type="ECO:0000256" key="2">
    <source>
        <dbReference type="ARBA" id="ARBA00023125"/>
    </source>
</evidence>
<dbReference type="PANTHER" id="PTHR43537:SF45">
    <property type="entry name" value="GNTR FAMILY REGULATORY PROTEIN"/>
    <property type="match status" value="1"/>
</dbReference>
<dbReference type="InterPro" id="IPR000524">
    <property type="entry name" value="Tscrpt_reg_HTH_GntR"/>
</dbReference>
<dbReference type="Proteomes" id="UP001139447">
    <property type="component" value="Unassembled WGS sequence"/>
</dbReference>
<dbReference type="Gene3D" id="1.10.10.10">
    <property type="entry name" value="Winged helix-like DNA-binding domain superfamily/Winged helix DNA-binding domain"/>
    <property type="match status" value="1"/>
</dbReference>
<dbReference type="AlphaFoldDB" id="A0A9X2AMV7"/>
<dbReference type="InterPro" id="IPR036390">
    <property type="entry name" value="WH_DNA-bd_sf"/>
</dbReference>
<dbReference type="InterPro" id="IPR011711">
    <property type="entry name" value="GntR_C"/>
</dbReference>
<reference evidence="5" key="1">
    <citation type="submission" date="2022-03" db="EMBL/GenBank/DDBJ databases">
        <authorList>
            <person name="Woo C.Y."/>
        </authorList>
    </citation>
    <scope>NUCLEOTIDE SEQUENCE</scope>
    <source>
        <strain evidence="5">CYS-02</strain>
    </source>
</reference>
<dbReference type="GO" id="GO:0003700">
    <property type="term" value="F:DNA-binding transcription factor activity"/>
    <property type="evidence" value="ECO:0007669"/>
    <property type="project" value="InterPro"/>
</dbReference>
<keyword evidence="1" id="KW-0805">Transcription regulation</keyword>
<accession>A0A9X2AMV7</accession>
<keyword evidence="3" id="KW-0804">Transcription</keyword>
<evidence type="ECO:0000313" key="6">
    <source>
        <dbReference type="Proteomes" id="UP001139447"/>
    </source>
</evidence>
<dbReference type="Pfam" id="PF07729">
    <property type="entry name" value="FCD"/>
    <property type="match status" value="1"/>
</dbReference>
<proteinExistence type="predicted"/>
<dbReference type="Pfam" id="PF00392">
    <property type="entry name" value="GntR"/>
    <property type="match status" value="1"/>
</dbReference>
<dbReference type="GO" id="GO:0003677">
    <property type="term" value="F:DNA binding"/>
    <property type="evidence" value="ECO:0007669"/>
    <property type="project" value="UniProtKB-KW"/>
</dbReference>
<sequence length="227" mass="24994">MTAHLVKLETAPDLVDQVYRSLLDAICEGSLAPGQRITQEDIAEQLAVSRQPVLQALRLLKKDGFVLDAPGRGLLVAPLDAAWTASVYQVRGALDALAVRLAAGYRYRVDPKLIEQGRKAARGRNVKAMIDADMAFHNALYAASRNPLLEQSAQQHWRHLRRVMGAVLQSSRQRESVWDEHEAIARAIAAGDAQRAVQLIDHHSQQASDDLAQRLSRVLNTTTGDTP</sequence>
<dbReference type="SMART" id="SM00345">
    <property type="entry name" value="HTH_GNTR"/>
    <property type="match status" value="1"/>
</dbReference>
<dbReference type="InterPro" id="IPR036388">
    <property type="entry name" value="WH-like_DNA-bd_sf"/>
</dbReference>
<evidence type="ECO:0000256" key="1">
    <source>
        <dbReference type="ARBA" id="ARBA00023015"/>
    </source>
</evidence>
<organism evidence="5 6">
    <name type="scientific">Variovorax terrae</name>
    <dbReference type="NCBI Taxonomy" id="2923278"/>
    <lineage>
        <taxon>Bacteria</taxon>
        <taxon>Pseudomonadati</taxon>
        <taxon>Pseudomonadota</taxon>
        <taxon>Betaproteobacteria</taxon>
        <taxon>Burkholderiales</taxon>
        <taxon>Comamonadaceae</taxon>
        <taxon>Variovorax</taxon>
    </lineage>
</organism>
<dbReference type="Gene3D" id="1.20.120.530">
    <property type="entry name" value="GntR ligand-binding domain-like"/>
    <property type="match status" value="1"/>
</dbReference>
<dbReference type="SUPFAM" id="SSF48008">
    <property type="entry name" value="GntR ligand-binding domain-like"/>
    <property type="match status" value="1"/>
</dbReference>